<feature type="region of interest" description="Disordered" evidence="1">
    <location>
        <begin position="265"/>
        <end position="304"/>
    </location>
</feature>
<feature type="compositionally biased region" description="Polar residues" evidence="1">
    <location>
        <begin position="273"/>
        <end position="304"/>
    </location>
</feature>
<accession>A0ABR2V3U0</accession>
<feature type="region of interest" description="Disordered" evidence="1">
    <location>
        <begin position="113"/>
        <end position="153"/>
    </location>
</feature>
<name>A0ABR2V3U0_9PEZI</name>
<feature type="chain" id="PRO_5046934083" evidence="3">
    <location>
        <begin position="21"/>
        <end position="304"/>
    </location>
</feature>
<keyword evidence="2" id="KW-1133">Transmembrane helix</keyword>
<protein>
    <submittedName>
        <fullName evidence="4">Uncharacterized protein</fullName>
    </submittedName>
</protein>
<reference evidence="4 5" key="1">
    <citation type="journal article" date="2024" name="J. Plant Pathol.">
        <title>Sequence and assembly of the genome of Seiridium unicorne, isolate CBS 538.82, causal agent of cypress canker disease.</title>
        <authorList>
            <person name="Scali E."/>
            <person name="Rocca G.D."/>
            <person name="Danti R."/>
            <person name="Garbelotto M."/>
            <person name="Barberini S."/>
            <person name="Baroncelli R."/>
            <person name="Emiliani G."/>
        </authorList>
    </citation>
    <scope>NUCLEOTIDE SEQUENCE [LARGE SCALE GENOMIC DNA]</scope>
    <source>
        <strain evidence="4 5">BM-138-508</strain>
    </source>
</reference>
<sequence>MRSSLPISLVSLLLPALAASASTAQCLKSRATELAVESLCGDKRHLLRCFQKAPEDALQDTIEECLVNAGCTLKAAVSEASYLITFCNGEPVELKRRERDALAARDTTAASVASADSTTTTEAATTTTTTGTSAVSKRTTADTTATSTTAATTTATTGTTAATTAGATISGTDCSSASVTTVSSCDATNQYDCSMVETTTSVCKSDLFCTQDTSGNNLCMTRQDGMTLSGTIVAVFLAIVVTAIVASIVFLCCRDRREQKRMRARAEAAAIAKSNSVSRPETRSISQPTRSPTSGSAQPNPFAG</sequence>
<evidence type="ECO:0000313" key="4">
    <source>
        <dbReference type="EMBL" id="KAK9421580.1"/>
    </source>
</evidence>
<organism evidence="4 5">
    <name type="scientific">Seiridium unicorne</name>
    <dbReference type="NCBI Taxonomy" id="138068"/>
    <lineage>
        <taxon>Eukaryota</taxon>
        <taxon>Fungi</taxon>
        <taxon>Dikarya</taxon>
        <taxon>Ascomycota</taxon>
        <taxon>Pezizomycotina</taxon>
        <taxon>Sordariomycetes</taxon>
        <taxon>Xylariomycetidae</taxon>
        <taxon>Amphisphaeriales</taxon>
        <taxon>Sporocadaceae</taxon>
        <taxon>Seiridium</taxon>
    </lineage>
</organism>
<proteinExistence type="predicted"/>
<keyword evidence="5" id="KW-1185">Reference proteome</keyword>
<dbReference type="EMBL" id="JARVKF010000168">
    <property type="protein sequence ID" value="KAK9421580.1"/>
    <property type="molecule type" value="Genomic_DNA"/>
</dbReference>
<gene>
    <name evidence="4" type="ORF">SUNI508_05510</name>
</gene>
<evidence type="ECO:0000256" key="2">
    <source>
        <dbReference type="SAM" id="Phobius"/>
    </source>
</evidence>
<keyword evidence="2" id="KW-0472">Membrane</keyword>
<feature type="signal peptide" evidence="3">
    <location>
        <begin position="1"/>
        <end position="20"/>
    </location>
</feature>
<evidence type="ECO:0000313" key="5">
    <source>
        <dbReference type="Proteomes" id="UP001408356"/>
    </source>
</evidence>
<dbReference type="Proteomes" id="UP001408356">
    <property type="component" value="Unassembled WGS sequence"/>
</dbReference>
<evidence type="ECO:0000256" key="1">
    <source>
        <dbReference type="SAM" id="MobiDB-lite"/>
    </source>
</evidence>
<keyword evidence="3" id="KW-0732">Signal</keyword>
<comment type="caution">
    <text evidence="4">The sequence shown here is derived from an EMBL/GenBank/DDBJ whole genome shotgun (WGS) entry which is preliminary data.</text>
</comment>
<evidence type="ECO:0000256" key="3">
    <source>
        <dbReference type="SAM" id="SignalP"/>
    </source>
</evidence>
<feature type="transmembrane region" description="Helical" evidence="2">
    <location>
        <begin position="228"/>
        <end position="253"/>
    </location>
</feature>
<keyword evidence="2" id="KW-0812">Transmembrane</keyword>